<reference evidence="3 4" key="1">
    <citation type="journal article" date="2018" name="New Phytol.">
        <title>Comparative genomics and transcriptomics depict ericoid mycorrhizal fungi as versatile saprotrophs and plant mutualists.</title>
        <authorList>
            <person name="Martino E."/>
            <person name="Morin E."/>
            <person name="Grelet G.A."/>
            <person name="Kuo A."/>
            <person name="Kohler A."/>
            <person name="Daghino S."/>
            <person name="Barry K.W."/>
            <person name="Cichocki N."/>
            <person name="Clum A."/>
            <person name="Dockter R.B."/>
            <person name="Hainaut M."/>
            <person name="Kuo R.C."/>
            <person name="LaButti K."/>
            <person name="Lindahl B.D."/>
            <person name="Lindquist E.A."/>
            <person name="Lipzen A."/>
            <person name="Khouja H.R."/>
            <person name="Magnuson J."/>
            <person name="Murat C."/>
            <person name="Ohm R.A."/>
            <person name="Singer S.W."/>
            <person name="Spatafora J.W."/>
            <person name="Wang M."/>
            <person name="Veneault-Fourrey C."/>
            <person name="Henrissat B."/>
            <person name="Grigoriev I.V."/>
            <person name="Martin F.M."/>
            <person name="Perotto S."/>
        </authorList>
    </citation>
    <scope>NUCLEOTIDE SEQUENCE [LARGE SCALE GENOMIC DNA]</scope>
    <source>
        <strain evidence="3 4">ATCC 22711</strain>
    </source>
</reference>
<dbReference type="GO" id="GO:0005524">
    <property type="term" value="F:ATP binding"/>
    <property type="evidence" value="ECO:0007669"/>
    <property type="project" value="InterPro"/>
</dbReference>
<dbReference type="InParanoid" id="A0A2T3AVS5"/>
<dbReference type="InterPro" id="IPR004147">
    <property type="entry name" value="ABC1_dom"/>
</dbReference>
<dbReference type="Gene3D" id="3.90.1200.10">
    <property type="match status" value="1"/>
</dbReference>
<dbReference type="Pfam" id="PF01636">
    <property type="entry name" value="APH"/>
    <property type="match status" value="1"/>
</dbReference>
<dbReference type="InterPro" id="IPR002575">
    <property type="entry name" value="Aminoglycoside_PTrfase"/>
</dbReference>
<dbReference type="Pfam" id="PF03109">
    <property type="entry name" value="ABC1"/>
    <property type="match status" value="1"/>
</dbReference>
<dbReference type="GeneID" id="36574936"/>
<dbReference type="InterPro" id="IPR011009">
    <property type="entry name" value="Kinase-like_dom_sf"/>
</dbReference>
<gene>
    <name evidence="3" type="ORF">M430DRAFT_36041</name>
</gene>
<dbReference type="GO" id="GO:0004672">
    <property type="term" value="F:protein kinase activity"/>
    <property type="evidence" value="ECO:0007669"/>
    <property type="project" value="InterPro"/>
</dbReference>
<dbReference type="PANTHER" id="PTHR21310:SF39">
    <property type="entry name" value="AMINOGLYCOSIDE PHOSPHOTRANSFERASE DOMAIN-CONTAINING PROTEIN"/>
    <property type="match status" value="1"/>
</dbReference>
<dbReference type="InterPro" id="IPR051678">
    <property type="entry name" value="AGP_Transferase"/>
</dbReference>
<dbReference type="SUPFAM" id="SSF56112">
    <property type="entry name" value="Protein kinase-like (PK-like)"/>
    <property type="match status" value="1"/>
</dbReference>
<evidence type="ECO:0000256" key="1">
    <source>
        <dbReference type="SAM" id="MobiDB-lite"/>
    </source>
</evidence>
<dbReference type="OrthoDB" id="4177236at2759"/>
<name>A0A2T3AVS5_AMORE</name>
<feature type="compositionally biased region" description="Basic and acidic residues" evidence="1">
    <location>
        <begin position="265"/>
        <end position="275"/>
    </location>
</feature>
<dbReference type="RefSeq" id="XP_024718754.1">
    <property type="nucleotide sequence ID" value="XM_024866855.1"/>
</dbReference>
<protein>
    <recommendedName>
        <fullName evidence="2">Protein kinase domain-containing protein</fullName>
    </recommendedName>
</protein>
<organism evidence="3 4">
    <name type="scientific">Amorphotheca resinae ATCC 22711</name>
    <dbReference type="NCBI Taxonomy" id="857342"/>
    <lineage>
        <taxon>Eukaryota</taxon>
        <taxon>Fungi</taxon>
        <taxon>Dikarya</taxon>
        <taxon>Ascomycota</taxon>
        <taxon>Pezizomycotina</taxon>
        <taxon>Leotiomycetes</taxon>
        <taxon>Helotiales</taxon>
        <taxon>Amorphothecaceae</taxon>
        <taxon>Amorphotheca</taxon>
    </lineage>
</organism>
<dbReference type="InterPro" id="IPR000719">
    <property type="entry name" value="Prot_kinase_dom"/>
</dbReference>
<evidence type="ECO:0000259" key="2">
    <source>
        <dbReference type="PROSITE" id="PS50011"/>
    </source>
</evidence>
<dbReference type="PROSITE" id="PS50011">
    <property type="entry name" value="PROTEIN_KINASE_DOM"/>
    <property type="match status" value="1"/>
</dbReference>
<dbReference type="PANTHER" id="PTHR21310">
    <property type="entry name" value="AMINOGLYCOSIDE PHOSPHOTRANSFERASE-RELATED-RELATED"/>
    <property type="match status" value="1"/>
</dbReference>
<dbReference type="AlphaFoldDB" id="A0A2T3AVS5"/>
<evidence type="ECO:0000313" key="4">
    <source>
        <dbReference type="Proteomes" id="UP000241818"/>
    </source>
</evidence>
<proteinExistence type="predicted"/>
<accession>A0A2T3AVS5</accession>
<dbReference type="EMBL" id="KZ679014">
    <property type="protein sequence ID" value="PSS12763.1"/>
    <property type="molecule type" value="Genomic_DNA"/>
</dbReference>
<sequence length="275" mass="31132">MAYPEGERDLKDITDDKLIGAWKLEALGRGICTNDRPHVVKVTSTAIMKMDISVEAEVANMEEVLKKSYVRLPRVYRTLSDGQSEYIVMEYIDGERLDHIKWETRTERERQHIKNEIKQALISLARLCSTVPGPVKNTARGRLFKWLEGSLIGAFDQLVMCHMDLNPRNLILDKAGHLFFLDWAHAGYYPPEFQEALLLYDIRLPHSKCAWTQDLLAVHREVHGVGNSDVVAKLLRILENNNGPRGGSHLLNGEQGIGPPPLIPRKLEGHAKETA</sequence>
<keyword evidence="4" id="KW-1185">Reference proteome</keyword>
<evidence type="ECO:0000313" key="3">
    <source>
        <dbReference type="EMBL" id="PSS12763.1"/>
    </source>
</evidence>
<feature type="region of interest" description="Disordered" evidence="1">
    <location>
        <begin position="251"/>
        <end position="275"/>
    </location>
</feature>
<dbReference type="Proteomes" id="UP000241818">
    <property type="component" value="Unassembled WGS sequence"/>
</dbReference>
<feature type="domain" description="Protein kinase" evidence="2">
    <location>
        <begin position="13"/>
        <end position="275"/>
    </location>
</feature>